<evidence type="ECO:0000256" key="6">
    <source>
        <dbReference type="ARBA" id="ARBA00023136"/>
    </source>
</evidence>
<dbReference type="InterPro" id="IPR057434">
    <property type="entry name" value="LMF1/2_N"/>
</dbReference>
<evidence type="ECO:0000256" key="8">
    <source>
        <dbReference type="SAM" id="Phobius"/>
    </source>
</evidence>
<feature type="transmembrane region" description="Helical" evidence="8">
    <location>
        <begin position="20"/>
        <end position="39"/>
    </location>
</feature>
<name>A0A6P1CUW1_9NOCA</name>
<evidence type="ECO:0000259" key="10">
    <source>
        <dbReference type="Pfam" id="PF25179"/>
    </source>
</evidence>
<comment type="similarity">
    <text evidence="2">Belongs to the lipase maturation factor family.</text>
</comment>
<feature type="domain" description="Lipase maturation factor 1/2 C-terminal" evidence="10">
    <location>
        <begin position="329"/>
        <end position="467"/>
    </location>
</feature>
<evidence type="ECO:0000259" key="9">
    <source>
        <dbReference type="Pfam" id="PF06762"/>
    </source>
</evidence>
<keyword evidence="6 8" id="KW-0472">Membrane</keyword>
<feature type="domain" description="Lipase maturation factor 1/2 N-terminal" evidence="9">
    <location>
        <begin position="121"/>
        <end position="272"/>
    </location>
</feature>
<dbReference type="PANTHER" id="PTHR14463:SF10">
    <property type="entry name" value="LIPASE MATURATION FACTOR 1"/>
    <property type="match status" value="1"/>
</dbReference>
<dbReference type="RefSeq" id="WP_163846871.1">
    <property type="nucleotide sequence ID" value="NZ_JAAGVB010000048.1"/>
</dbReference>
<comment type="subcellular location">
    <subcellularLocation>
        <location evidence="1">Endoplasmic reticulum membrane</location>
        <topology evidence="1">Multi-pass membrane protein</topology>
    </subcellularLocation>
</comment>
<dbReference type="Proteomes" id="UP000471166">
    <property type="component" value="Unassembled WGS sequence"/>
</dbReference>
<evidence type="ECO:0000256" key="7">
    <source>
        <dbReference type="SAM" id="MobiDB-lite"/>
    </source>
</evidence>
<evidence type="ECO:0000256" key="3">
    <source>
        <dbReference type="ARBA" id="ARBA00022692"/>
    </source>
</evidence>
<dbReference type="EMBL" id="JAAGVB010000048">
    <property type="protein sequence ID" value="NEW35592.1"/>
    <property type="molecule type" value="Genomic_DNA"/>
</dbReference>
<dbReference type="GO" id="GO:0051604">
    <property type="term" value="P:protein maturation"/>
    <property type="evidence" value="ECO:0007669"/>
    <property type="project" value="InterPro"/>
</dbReference>
<evidence type="ECO:0000313" key="12">
    <source>
        <dbReference type="Proteomes" id="UP000471166"/>
    </source>
</evidence>
<dbReference type="InterPro" id="IPR057433">
    <property type="entry name" value="LMF1/2_C"/>
</dbReference>
<protein>
    <submittedName>
        <fullName evidence="11">Lipase maturation factor family protein</fullName>
    </submittedName>
</protein>
<comment type="caution">
    <text evidence="11">The sequence shown here is derived from an EMBL/GenBank/DDBJ whole genome shotgun (WGS) entry which is preliminary data.</text>
</comment>
<evidence type="ECO:0000256" key="1">
    <source>
        <dbReference type="ARBA" id="ARBA00004477"/>
    </source>
</evidence>
<feature type="transmembrane region" description="Helical" evidence="8">
    <location>
        <begin position="244"/>
        <end position="267"/>
    </location>
</feature>
<evidence type="ECO:0000256" key="2">
    <source>
        <dbReference type="ARBA" id="ARBA00005512"/>
    </source>
</evidence>
<proteinExistence type="inferred from homology"/>
<dbReference type="Pfam" id="PF06762">
    <property type="entry name" value="LMF1"/>
    <property type="match status" value="1"/>
</dbReference>
<reference evidence="11 12" key="1">
    <citation type="submission" date="2020-01" db="EMBL/GenBank/DDBJ databases">
        <title>Genetics and antimicrobial susceptibilities of Nocardia species isolated from the soil; a comparison with species isolated from humans.</title>
        <authorList>
            <person name="Carrasco G."/>
            <person name="Monzon S."/>
            <person name="Sansegundo M."/>
            <person name="Garcia E."/>
            <person name="Garrido N."/>
            <person name="Medina M.J."/>
            <person name="Villalon P."/>
            <person name="Ramirez-Arocha A.C."/>
            <person name="Jimenez P."/>
            <person name="Cuesta I."/>
            <person name="Valdezate S."/>
        </authorList>
    </citation>
    <scope>NUCLEOTIDE SEQUENCE [LARGE SCALE GENOMIC DNA]</scope>
    <source>
        <strain evidence="11 12">CNM20110626</strain>
    </source>
</reference>
<feature type="transmembrane region" description="Helical" evidence="8">
    <location>
        <begin position="71"/>
        <end position="90"/>
    </location>
</feature>
<evidence type="ECO:0000313" key="11">
    <source>
        <dbReference type="EMBL" id="NEW35592.1"/>
    </source>
</evidence>
<sequence length="515" mass="58351">MFGFYDSGYVLARLIFERLLGLVYLVAFWSTLAQFRALCGDHGLLPARRYLRAAGFRRAPSLFQLHYSDRMATVLAGLGVLLSAAVVAGVLDVVPLPVAMAICACLWVLYLSFVHAGRTFYGFVWEMLLLEVGFLAIFLGNAQTAPPILVIFLLRWVLVRLEVGAGLIKIRNDPAWRNLTALYYHHQTQPLPNRFSWYFHHLPKPVHRLEVLGNHVAQLIVPFGLLCPQPIATVSAVIIIGTQLWLMVSGNFAWLNLLTITLATLALDGRLLNAILPIEPAAAPDGPLWFTVLVTAVAVLMIALSWAPVRNMASRNQVMNAAFNRFYLGNTYGLFGHITRTRFEIVIEGTDDDPDENPTWQPYEFKAKPGTPTRRPRQVAPYHLRLDWMMWFAAMSSRYAETWFMSLIAKLLHGDPATLRLLGTNPFPQRPPEYVRALLYIYRFTSRGERRRTGAWWSRELIDEYMPPAALLAAAGIPDESERRADRDDADPASDRSAHRYRRPVRSAWPWRRAG</sequence>
<feature type="transmembrane region" description="Helical" evidence="8">
    <location>
        <begin position="96"/>
        <end position="113"/>
    </location>
</feature>
<accession>A0A6P1CUW1</accession>
<dbReference type="InterPro" id="IPR009613">
    <property type="entry name" value="LMF"/>
</dbReference>
<evidence type="ECO:0000256" key="5">
    <source>
        <dbReference type="ARBA" id="ARBA00022989"/>
    </source>
</evidence>
<keyword evidence="3 8" id="KW-0812">Transmembrane</keyword>
<feature type="region of interest" description="Disordered" evidence="7">
    <location>
        <begin position="477"/>
        <end position="515"/>
    </location>
</feature>
<dbReference type="PANTHER" id="PTHR14463">
    <property type="entry name" value="LIPASE MATURATION FACTOR"/>
    <property type="match status" value="1"/>
</dbReference>
<dbReference type="AlphaFoldDB" id="A0A6P1CUW1"/>
<gene>
    <name evidence="11" type="ORF">GV791_23920</name>
</gene>
<evidence type="ECO:0000256" key="4">
    <source>
        <dbReference type="ARBA" id="ARBA00022824"/>
    </source>
</evidence>
<feature type="transmembrane region" description="Helical" evidence="8">
    <location>
        <begin position="287"/>
        <end position="309"/>
    </location>
</feature>
<keyword evidence="4" id="KW-0256">Endoplasmic reticulum</keyword>
<dbReference type="Pfam" id="PF25179">
    <property type="entry name" value="LMF1_C"/>
    <property type="match status" value="1"/>
</dbReference>
<keyword evidence="5 8" id="KW-1133">Transmembrane helix</keyword>
<organism evidence="11 12">
    <name type="scientific">Nocardia cyriacigeorgica</name>
    <dbReference type="NCBI Taxonomy" id="135487"/>
    <lineage>
        <taxon>Bacteria</taxon>
        <taxon>Bacillati</taxon>
        <taxon>Actinomycetota</taxon>
        <taxon>Actinomycetes</taxon>
        <taxon>Mycobacteriales</taxon>
        <taxon>Nocardiaceae</taxon>
        <taxon>Nocardia</taxon>
    </lineage>
</organism>